<protein>
    <submittedName>
        <fullName evidence="4">Predicted O-linked N-acetylglucosamine transferase, SPINDLY family</fullName>
    </submittedName>
</protein>
<dbReference type="SUPFAM" id="SSF48452">
    <property type="entry name" value="TPR-like"/>
    <property type="match status" value="2"/>
</dbReference>
<evidence type="ECO:0000256" key="2">
    <source>
        <dbReference type="ARBA" id="ARBA00022803"/>
    </source>
</evidence>
<evidence type="ECO:0000256" key="3">
    <source>
        <dbReference type="PROSITE-ProRule" id="PRU00339"/>
    </source>
</evidence>
<dbReference type="InterPro" id="IPR019734">
    <property type="entry name" value="TPR_rpt"/>
</dbReference>
<dbReference type="Gene3D" id="1.25.40.10">
    <property type="entry name" value="Tetratricopeptide repeat domain"/>
    <property type="match status" value="2"/>
</dbReference>
<proteinExistence type="predicted"/>
<dbReference type="SMART" id="SM00028">
    <property type="entry name" value="TPR"/>
    <property type="match status" value="4"/>
</dbReference>
<sequence length="417" mass="48651">MEDYFNSEEFKCILKKYEDMLQYKIGEFLDSEELADIAEYYISIEEFDKAKEALDFALEIFPDSVPLLYNLARMIVYQEGNIDKAYALAEQMNDKTDFNYFSLIAELKCLEKKEDEANGLLKNHLSELKYYEDESTEEYILDCAKLFVYFDYPEIAKEWLEMYEDKENSEYKEVLGQLYTILGNYDASNKILNNLLDEEPHSHEYWDQLADNNFQQGDLEGALSASEYSIAINPNNQHAILNKANALFALGNSNEALKFYENYLNLCREDEKSIVYISMGHIELGEGNFDLASKYFADGIDTATCREIAYIQVAIAGFDNGLIGFAYKLLRENLPQTPKDWKQGYAVFARCCFELNKMDEYNRSLPEAISMDKEECKETLSELYPNDCKPIDYMKYQPNEEKRRTDLTTNWDSFFNK</sequence>
<gene>
    <name evidence="4" type="ORF">NCTC11157_01213</name>
</gene>
<accession>A0A379DYF5</accession>
<evidence type="ECO:0000256" key="1">
    <source>
        <dbReference type="ARBA" id="ARBA00022737"/>
    </source>
</evidence>
<keyword evidence="2 3" id="KW-0802">TPR repeat</keyword>
<dbReference type="Pfam" id="PF14559">
    <property type="entry name" value="TPR_19"/>
    <property type="match status" value="1"/>
</dbReference>
<dbReference type="GO" id="GO:0070062">
    <property type="term" value="C:extracellular exosome"/>
    <property type="evidence" value="ECO:0007669"/>
    <property type="project" value="TreeGrafter"/>
</dbReference>
<dbReference type="EMBL" id="UGTL01000001">
    <property type="protein sequence ID" value="SUB85488.1"/>
    <property type="molecule type" value="Genomic_DNA"/>
</dbReference>
<dbReference type="GO" id="GO:0016740">
    <property type="term" value="F:transferase activity"/>
    <property type="evidence" value="ECO:0007669"/>
    <property type="project" value="UniProtKB-KW"/>
</dbReference>
<evidence type="ECO:0000313" key="5">
    <source>
        <dbReference type="Proteomes" id="UP000254072"/>
    </source>
</evidence>
<dbReference type="InterPro" id="IPR052628">
    <property type="entry name" value="CFAP70"/>
</dbReference>
<dbReference type="PROSITE" id="PS50005">
    <property type="entry name" value="TPR"/>
    <property type="match status" value="1"/>
</dbReference>
<dbReference type="InterPro" id="IPR011990">
    <property type="entry name" value="TPR-like_helical_dom_sf"/>
</dbReference>
<evidence type="ECO:0000313" key="4">
    <source>
        <dbReference type="EMBL" id="SUB85488.1"/>
    </source>
</evidence>
<reference evidence="4 5" key="1">
    <citation type="submission" date="2018-06" db="EMBL/GenBank/DDBJ databases">
        <authorList>
            <consortium name="Pathogen Informatics"/>
            <person name="Doyle S."/>
        </authorList>
    </citation>
    <scope>NUCLEOTIDE SEQUENCE [LARGE SCALE GENOMIC DNA]</scope>
    <source>
        <strain evidence="4 5">NCTC11157</strain>
    </source>
</reference>
<dbReference type="Proteomes" id="UP000254072">
    <property type="component" value="Unassembled WGS sequence"/>
</dbReference>
<dbReference type="AlphaFoldDB" id="A0A379DYF5"/>
<organism evidence="4 5">
    <name type="scientific">Prevotella disiens</name>
    <dbReference type="NCBI Taxonomy" id="28130"/>
    <lineage>
        <taxon>Bacteria</taxon>
        <taxon>Pseudomonadati</taxon>
        <taxon>Bacteroidota</taxon>
        <taxon>Bacteroidia</taxon>
        <taxon>Bacteroidales</taxon>
        <taxon>Prevotellaceae</taxon>
        <taxon>Prevotella</taxon>
    </lineage>
</organism>
<feature type="repeat" description="TPR" evidence="3">
    <location>
        <begin position="31"/>
        <end position="64"/>
    </location>
</feature>
<name>A0A379DYF5_9BACT</name>
<dbReference type="PANTHER" id="PTHR44314">
    <property type="entry name" value="CILIA- AND FLAGELLA-ASSOCIATED PROTEIN 70"/>
    <property type="match status" value="1"/>
</dbReference>
<keyword evidence="4" id="KW-0808">Transferase</keyword>
<dbReference type="PANTHER" id="PTHR44314:SF1">
    <property type="entry name" value="CILIA- AND FLAGELLA-ASSOCIATED PROTEIN 70"/>
    <property type="match status" value="1"/>
</dbReference>
<keyword evidence="1" id="KW-0677">Repeat</keyword>